<dbReference type="Gene3D" id="3.40.630.30">
    <property type="match status" value="1"/>
</dbReference>
<protein>
    <submittedName>
        <fullName evidence="5">GCN5-related N-acetyltransferas-like protein</fullName>
    </submittedName>
</protein>
<keyword evidence="2" id="KW-0808">Transferase</keyword>
<comment type="similarity">
    <text evidence="1">Belongs to the acetyltransferase family.</text>
</comment>
<accession>A0A6A6GRD7</accession>
<dbReference type="CDD" id="cd04301">
    <property type="entry name" value="NAT_SF"/>
    <property type="match status" value="1"/>
</dbReference>
<dbReference type="Proteomes" id="UP000799538">
    <property type="component" value="Unassembled WGS sequence"/>
</dbReference>
<evidence type="ECO:0000256" key="1">
    <source>
        <dbReference type="ARBA" id="ARBA00008694"/>
    </source>
</evidence>
<evidence type="ECO:0000313" key="5">
    <source>
        <dbReference type="EMBL" id="KAF2228295.1"/>
    </source>
</evidence>
<sequence>MASQHTINHATRDDVPHILAMIRELADYEHALSFVKATEQTLLDTLCHASAPGEAPSGPGYAKTLILRIPSSSSNPATTNSSHSYSSSCGEVVGMAMYFNNYSTWNSAPGIYLEDLYVRKEYRNKGYGKQLIQALAKETLRIKGKRLEWSCLKWNEPSLQFYRGLGATEMKNWVGLRVDGESLETLGSE</sequence>
<name>A0A6A6GRD7_9PEZI</name>
<organism evidence="5 6">
    <name type="scientific">Elsinoe ampelina</name>
    <dbReference type="NCBI Taxonomy" id="302913"/>
    <lineage>
        <taxon>Eukaryota</taxon>
        <taxon>Fungi</taxon>
        <taxon>Dikarya</taxon>
        <taxon>Ascomycota</taxon>
        <taxon>Pezizomycotina</taxon>
        <taxon>Dothideomycetes</taxon>
        <taxon>Dothideomycetidae</taxon>
        <taxon>Myriangiales</taxon>
        <taxon>Elsinoaceae</taxon>
        <taxon>Elsinoe</taxon>
    </lineage>
</organism>
<dbReference type="EMBL" id="ML992501">
    <property type="protein sequence ID" value="KAF2228295.1"/>
    <property type="molecule type" value="Genomic_DNA"/>
</dbReference>
<feature type="domain" description="N-acetyltransferase" evidence="4">
    <location>
        <begin position="5"/>
        <end position="184"/>
    </location>
</feature>
<dbReference type="FunFam" id="3.40.630.30:FF:000064">
    <property type="entry name" value="GNAT family acetyltransferase"/>
    <property type="match status" value="1"/>
</dbReference>
<evidence type="ECO:0000256" key="2">
    <source>
        <dbReference type="ARBA" id="ARBA00022679"/>
    </source>
</evidence>
<proteinExistence type="inferred from homology"/>
<dbReference type="SUPFAM" id="SSF55729">
    <property type="entry name" value="Acyl-CoA N-acyltransferases (Nat)"/>
    <property type="match status" value="1"/>
</dbReference>
<dbReference type="PANTHER" id="PTHR10545">
    <property type="entry name" value="DIAMINE N-ACETYLTRANSFERASE"/>
    <property type="match status" value="1"/>
</dbReference>
<keyword evidence="3" id="KW-0012">Acyltransferase</keyword>
<dbReference type="Pfam" id="PF00583">
    <property type="entry name" value="Acetyltransf_1"/>
    <property type="match status" value="1"/>
</dbReference>
<dbReference type="GO" id="GO:0008080">
    <property type="term" value="F:N-acetyltransferase activity"/>
    <property type="evidence" value="ECO:0007669"/>
    <property type="project" value="UniProtKB-ARBA"/>
</dbReference>
<evidence type="ECO:0000313" key="6">
    <source>
        <dbReference type="Proteomes" id="UP000799538"/>
    </source>
</evidence>
<dbReference type="InterPro" id="IPR016181">
    <property type="entry name" value="Acyl_CoA_acyltransferase"/>
</dbReference>
<keyword evidence="6" id="KW-1185">Reference proteome</keyword>
<dbReference type="PROSITE" id="PS51186">
    <property type="entry name" value="GNAT"/>
    <property type="match status" value="1"/>
</dbReference>
<reference evidence="6" key="1">
    <citation type="journal article" date="2020" name="Stud. Mycol.">
        <title>101 Dothideomycetes genomes: A test case for predicting lifestyles and emergence of pathogens.</title>
        <authorList>
            <person name="Haridas S."/>
            <person name="Albert R."/>
            <person name="Binder M."/>
            <person name="Bloem J."/>
            <person name="LaButti K."/>
            <person name="Salamov A."/>
            <person name="Andreopoulos B."/>
            <person name="Baker S."/>
            <person name="Barry K."/>
            <person name="Bills G."/>
            <person name="Bluhm B."/>
            <person name="Cannon C."/>
            <person name="Castanera R."/>
            <person name="Culley D."/>
            <person name="Daum C."/>
            <person name="Ezra D."/>
            <person name="Gonzalez J."/>
            <person name="Henrissat B."/>
            <person name="Kuo A."/>
            <person name="Liang C."/>
            <person name="Lipzen A."/>
            <person name="Lutzoni F."/>
            <person name="Magnuson J."/>
            <person name="Mondo S."/>
            <person name="Nolan M."/>
            <person name="Ohm R."/>
            <person name="Pangilinan J."/>
            <person name="Park H.-J."/>
            <person name="Ramirez L."/>
            <person name="Alfaro M."/>
            <person name="Sun H."/>
            <person name="Tritt A."/>
            <person name="Yoshinaga Y."/>
            <person name="Zwiers L.-H."/>
            <person name="Turgeon B."/>
            <person name="Goodwin S."/>
            <person name="Spatafora J."/>
            <person name="Crous P."/>
            <person name="Grigoriev I."/>
        </authorList>
    </citation>
    <scope>NUCLEOTIDE SEQUENCE [LARGE SCALE GENOMIC DNA]</scope>
    <source>
        <strain evidence="6">CECT 20119</strain>
    </source>
</reference>
<evidence type="ECO:0000256" key="3">
    <source>
        <dbReference type="ARBA" id="ARBA00023315"/>
    </source>
</evidence>
<dbReference type="PANTHER" id="PTHR10545:SF29">
    <property type="entry name" value="GH14572P-RELATED"/>
    <property type="match status" value="1"/>
</dbReference>
<dbReference type="InterPro" id="IPR051016">
    <property type="entry name" value="Diverse_Substrate_AcTransf"/>
</dbReference>
<gene>
    <name evidence="5" type="ORF">BDZ85DRAFT_14137</name>
</gene>
<dbReference type="OrthoDB" id="7305308at2759"/>
<dbReference type="InterPro" id="IPR000182">
    <property type="entry name" value="GNAT_dom"/>
</dbReference>
<evidence type="ECO:0000259" key="4">
    <source>
        <dbReference type="PROSITE" id="PS51186"/>
    </source>
</evidence>
<dbReference type="AlphaFoldDB" id="A0A6A6GRD7"/>